<proteinExistence type="predicted"/>
<name>A0ABT8N4L0_9BACL</name>
<dbReference type="Proteomes" id="UP001172055">
    <property type="component" value="Unassembled WGS sequence"/>
</dbReference>
<keyword evidence="1" id="KW-1133">Transmembrane helix</keyword>
<keyword evidence="3" id="KW-1185">Reference proteome</keyword>
<sequence length="200" mass="21986">MRGFILYAGVVLGNFALIKLSERWYGAAWFTEWLFGLLTVGLFALFLKGWKHINASSGGLVFVTALSMLAIDSIFFVQDLPAIICSFLLGLLLIPSYSNHRDGALTAGGFVLANIVINIETESSVTVWLILVMTGIGALIGSRFRYPLLKRCFTVLFSLAAILLLLINFFEEAYFIVLVLVVFILLVAGGSYKFSRPSVS</sequence>
<evidence type="ECO:0000313" key="2">
    <source>
        <dbReference type="EMBL" id="MDN7242832.1"/>
    </source>
</evidence>
<dbReference type="RefSeq" id="WP_301724391.1">
    <property type="nucleotide sequence ID" value="NZ_JAUJWV010000002.1"/>
</dbReference>
<comment type="caution">
    <text evidence="2">The sequence shown here is derived from an EMBL/GenBank/DDBJ whole genome shotgun (WGS) entry which is preliminary data.</text>
</comment>
<feature type="transmembrane region" description="Helical" evidence="1">
    <location>
        <begin position="59"/>
        <end position="75"/>
    </location>
</feature>
<accession>A0ABT8N4L0</accession>
<dbReference type="EMBL" id="JAUJWV010000002">
    <property type="protein sequence ID" value="MDN7242832.1"/>
    <property type="molecule type" value="Genomic_DNA"/>
</dbReference>
<feature type="transmembrane region" description="Helical" evidence="1">
    <location>
        <begin position="81"/>
        <end position="98"/>
    </location>
</feature>
<keyword evidence="1" id="KW-0472">Membrane</keyword>
<feature type="transmembrane region" description="Helical" evidence="1">
    <location>
        <begin position="125"/>
        <end position="141"/>
    </location>
</feature>
<reference evidence="2 3" key="1">
    <citation type="submission" date="2023-06" db="EMBL/GenBank/DDBJ databases">
        <title>Novel species in genus Planococcus.</title>
        <authorList>
            <person name="Ning S."/>
        </authorList>
    </citation>
    <scope>NUCLEOTIDE SEQUENCE [LARGE SCALE GENOMIC DNA]</scope>
    <source>
        <strain evidence="2 3">N028</strain>
    </source>
</reference>
<evidence type="ECO:0000256" key="1">
    <source>
        <dbReference type="SAM" id="Phobius"/>
    </source>
</evidence>
<gene>
    <name evidence="2" type="ORF">QWY14_13545</name>
</gene>
<feature type="transmembrane region" description="Helical" evidence="1">
    <location>
        <begin position="148"/>
        <end position="167"/>
    </location>
</feature>
<protein>
    <submittedName>
        <fullName evidence="2">Uncharacterized protein</fullName>
    </submittedName>
</protein>
<feature type="transmembrane region" description="Helical" evidence="1">
    <location>
        <begin position="173"/>
        <end position="192"/>
    </location>
</feature>
<evidence type="ECO:0000313" key="3">
    <source>
        <dbReference type="Proteomes" id="UP001172055"/>
    </source>
</evidence>
<keyword evidence="1" id="KW-0812">Transmembrane</keyword>
<feature type="transmembrane region" description="Helical" evidence="1">
    <location>
        <begin position="26"/>
        <end position="47"/>
    </location>
</feature>
<organism evidence="2 3">
    <name type="scientific">Planococcus shixiaomingii</name>
    <dbReference type="NCBI Taxonomy" id="3058393"/>
    <lineage>
        <taxon>Bacteria</taxon>
        <taxon>Bacillati</taxon>
        <taxon>Bacillota</taxon>
        <taxon>Bacilli</taxon>
        <taxon>Bacillales</taxon>
        <taxon>Caryophanaceae</taxon>
        <taxon>Planococcus</taxon>
    </lineage>
</organism>
<feature type="transmembrane region" description="Helical" evidence="1">
    <location>
        <begin position="103"/>
        <end position="119"/>
    </location>
</feature>